<dbReference type="Pfam" id="PF20930">
    <property type="entry name" value="Dicer_PBD"/>
    <property type="match status" value="1"/>
</dbReference>
<dbReference type="SUPFAM" id="SSF51126">
    <property type="entry name" value="Pectin lyase-like"/>
    <property type="match status" value="1"/>
</dbReference>
<keyword evidence="1" id="KW-0812">Transmembrane</keyword>
<feature type="transmembrane region" description="Helical" evidence="1">
    <location>
        <begin position="855"/>
        <end position="873"/>
    </location>
</feature>
<feature type="domain" description="Dicer partner-binding" evidence="2">
    <location>
        <begin position="1404"/>
        <end position="1494"/>
    </location>
</feature>
<feature type="transmembrane region" description="Helical" evidence="1">
    <location>
        <begin position="1090"/>
        <end position="1109"/>
    </location>
</feature>
<dbReference type="EMBL" id="CALNXK010000008">
    <property type="protein sequence ID" value="CAH3040903.1"/>
    <property type="molecule type" value="Genomic_DNA"/>
</dbReference>
<accession>A0ABN8N5P2</accession>
<dbReference type="InterPro" id="IPR027417">
    <property type="entry name" value="P-loop_NTPase"/>
</dbReference>
<sequence>MLTGCLEYQRTVHVSLRGNDSKRCGSIKKPCRTITKAVTRVSWDGMVILDGSGTAKQPYDCEQLTTRAHHPGIWVTKSVTMTSLPSTEAHVTCAEGFHFHGSNESLRISLSGLSFSKTTLKFIDCGDVEIINCTLRTRHSDKTAMESAVVIRVQNISKVNVTIRDSVFQNNSLCVRIYFEQQSLKKDRLFSLNMTKTKFLENGFHTQSPERGAIVFSTNETLKKFSQTIYLQITMNEVHCLGGGGHFLDVDLPTAVTKETYYNINLKRNHFMTSRSLYYSNVSMATVAFVDLQCVNNSEVRCITVQSFTNANRTIDLKVNGSRFYDNKMNKMNRTVKAATLQVTGTTSQSGTINIFNTSFVQSSEVAVSLTPNFNVCLEGVTVRSSLYGVRMVAYDALVMNDSNFYLFTSIHNCTFRNNLMDVYGLLNNTVRVDVQVTNTVFDGKEVQEYNRQNATFGIRIIIPLLDKQIPSKVNVEIENATFAGRPTNAFVFVAKGNKTITLRGCKFRDSFSLETNEWIVQKYENLPAYMTGQGAFLFLFDSDKLVDRGCVNGGERNDTHPQWIYNSSVLVENTLFQNNFGYEAGAIQIINGYVQFRRCNFTNNFALSDTGHVYVGYGSAKVEFQNCAFKREEGKEGTFKGISFKVGRFLHSESGGPIKIKSTSFETKFSESRRARQQPVLRISYGGYFDIDSNSTIQCPMGSSLRFYNFTHFSYDGEQDSSFCRINVTTEIFACLMCRSKMYSLQSGFSRGLSVRKGFSCLECPFGAHCKGPNNIVAKRDFWGYKIKNSSNFSSLTFVPCPEKYCSGESHHHQDFNRCYGYRQGVLCGRCAPGFTESLFSTKCRKADECRCNFQLWLFMAIYTIVLTFYLLKKPPLVRFLKDQIFRFKKDRRQQNLQRDLVLEKEESENGYIRITFYFYQVFDLLSTTSVETMMEKVPYISTMVAAFNFEVHILDKKIGCPFAGLTAVTKEMFLSALVFVAIGHVFMIYCLNLVVYRILKKHKPLFVHYVAVAMEILLLGYERLAETSLKLMHCVPIGSELRLYYDGNVVCWQWWQHCLLAFNVIFVVPFVGVLYLGSGKLYNKTISWKQFIGACIVPLPFLVYWLVKRSYTKQRGKPVSHNRYTRLSSLIDDGNGSHNSEECTNEISNILLGPFRPTTAHDQGTLYWESRPHYAVDLVEKALDSESASVVCMARSESKLFIAFKIFQQFRRRALKPGYPSIIILGHLIVFSFVSSAQLVKPFLNAMANQSMLSVKTYFDEDEVTGNNQWLPHKSDILVATASSFLQFIKVGVLNLTSISLIILDQCHHATSPGHPFALILNHVDNCELDFRPKIVGLSSEISRQLSCLQGTERFLSSVEETFNCKASVSYDLPGLNRYGERSDEELVYYTHASEDNQRTCKLKEILQNAVIFLKDTKEQDATRECVKFAKHVLSECHKVLLLFGPEHTAYIAKITIKEIMKFEKKCCENYDLLILQYCRTQLSLVVNLLEDSSFERCELTDLTEKLLFHMSMHLKPGYTADCSFQGSICQEGLCADSGPLSDDQTHMAADDLTGFPEQQPVDLSASTQLPDNWTVASQPQNVPTTYGSKTQCDDPLCVILVPSTIVAKALNSLINKLSDKFPEYNFLKRACVCSKKAKQDVLEQGLVDEVEGKVTVMDCMQDGSVNVLVATFEIEKDLYARRCSLRIRQGMPKDHKHYFNVKRSLKSTGAKFIVLVRQTEKAKAEEKFKILQGIENVLAES</sequence>
<comment type="caution">
    <text evidence="3">The sequence shown here is derived from an EMBL/GenBank/DDBJ whole genome shotgun (WGS) entry which is preliminary data.</text>
</comment>
<keyword evidence="1" id="KW-0472">Membrane</keyword>
<dbReference type="Proteomes" id="UP001159405">
    <property type="component" value="Unassembled WGS sequence"/>
</dbReference>
<evidence type="ECO:0000256" key="1">
    <source>
        <dbReference type="SAM" id="Phobius"/>
    </source>
</evidence>
<proteinExistence type="predicted"/>
<feature type="transmembrane region" description="Helical" evidence="1">
    <location>
        <begin position="1007"/>
        <end position="1023"/>
    </location>
</feature>
<dbReference type="InterPro" id="IPR048513">
    <property type="entry name" value="Dicer_PBD"/>
</dbReference>
<evidence type="ECO:0000313" key="4">
    <source>
        <dbReference type="Proteomes" id="UP001159405"/>
    </source>
</evidence>
<keyword evidence="4" id="KW-1185">Reference proteome</keyword>
<dbReference type="Gene3D" id="3.40.50.300">
    <property type="entry name" value="P-loop containing nucleotide triphosphate hydrolases"/>
    <property type="match status" value="1"/>
</dbReference>
<keyword evidence="1" id="KW-1133">Transmembrane helix</keyword>
<feature type="transmembrane region" description="Helical" evidence="1">
    <location>
        <begin position="1060"/>
        <end position="1078"/>
    </location>
</feature>
<evidence type="ECO:0000259" key="2">
    <source>
        <dbReference type="Pfam" id="PF20930"/>
    </source>
</evidence>
<reference evidence="3 4" key="1">
    <citation type="submission" date="2022-05" db="EMBL/GenBank/DDBJ databases">
        <authorList>
            <consortium name="Genoscope - CEA"/>
            <person name="William W."/>
        </authorList>
    </citation>
    <scope>NUCLEOTIDE SEQUENCE [LARGE SCALE GENOMIC DNA]</scope>
</reference>
<feature type="transmembrane region" description="Helical" evidence="1">
    <location>
        <begin position="975"/>
        <end position="1001"/>
    </location>
</feature>
<gene>
    <name evidence="3" type="ORF">PLOB_00045559</name>
</gene>
<dbReference type="InterPro" id="IPR011050">
    <property type="entry name" value="Pectin_lyase_fold/virulence"/>
</dbReference>
<feature type="transmembrane region" description="Helical" evidence="1">
    <location>
        <begin position="1221"/>
        <end position="1242"/>
    </location>
</feature>
<protein>
    <recommendedName>
        <fullName evidence="2">Dicer partner-binding domain-containing protein</fullName>
    </recommendedName>
</protein>
<name>A0ABN8N5P2_9CNID</name>
<evidence type="ECO:0000313" key="3">
    <source>
        <dbReference type="EMBL" id="CAH3040903.1"/>
    </source>
</evidence>
<organism evidence="3 4">
    <name type="scientific">Porites lobata</name>
    <dbReference type="NCBI Taxonomy" id="104759"/>
    <lineage>
        <taxon>Eukaryota</taxon>
        <taxon>Metazoa</taxon>
        <taxon>Cnidaria</taxon>
        <taxon>Anthozoa</taxon>
        <taxon>Hexacorallia</taxon>
        <taxon>Scleractinia</taxon>
        <taxon>Fungiina</taxon>
        <taxon>Poritidae</taxon>
        <taxon>Porites</taxon>
    </lineage>
</organism>